<dbReference type="EMBL" id="BJZO01000012">
    <property type="protein sequence ID" value="GEO80600.1"/>
    <property type="molecule type" value="Genomic_DNA"/>
</dbReference>
<name>A0A512H5E9_9PROT</name>
<dbReference type="GO" id="GO:0003860">
    <property type="term" value="F:3-hydroxyisobutyryl-CoA hydrolase activity"/>
    <property type="evidence" value="ECO:0007669"/>
    <property type="project" value="InterPro"/>
</dbReference>
<dbReference type="InterPro" id="IPR029045">
    <property type="entry name" value="ClpP/crotonase-like_dom_sf"/>
</dbReference>
<dbReference type="PANTHER" id="PTHR43176">
    <property type="entry name" value="3-HYDROXYISOBUTYRYL-COA HYDROLASE-RELATED"/>
    <property type="match status" value="1"/>
</dbReference>
<dbReference type="CDD" id="cd06558">
    <property type="entry name" value="crotonase-like"/>
    <property type="match status" value="1"/>
</dbReference>
<dbReference type="GO" id="GO:0006574">
    <property type="term" value="P:L-valine catabolic process"/>
    <property type="evidence" value="ECO:0007669"/>
    <property type="project" value="TreeGrafter"/>
</dbReference>
<evidence type="ECO:0000256" key="1">
    <source>
        <dbReference type="ARBA" id="ARBA00022801"/>
    </source>
</evidence>
<evidence type="ECO:0000313" key="3">
    <source>
        <dbReference type="EMBL" id="GEO80600.1"/>
    </source>
</evidence>
<reference evidence="3 4" key="1">
    <citation type="submission" date="2019-07" db="EMBL/GenBank/DDBJ databases">
        <title>Whole genome shotgun sequence of Rhodospirillum oryzae NBRC 107573.</title>
        <authorList>
            <person name="Hosoyama A."/>
            <person name="Uohara A."/>
            <person name="Ohji S."/>
            <person name="Ichikawa N."/>
        </authorList>
    </citation>
    <scope>NUCLEOTIDE SEQUENCE [LARGE SCALE GENOMIC DNA]</scope>
    <source>
        <strain evidence="3 4">NBRC 107573</strain>
    </source>
</reference>
<dbReference type="NCBIfam" id="NF004127">
    <property type="entry name" value="PRK05617.1"/>
    <property type="match status" value="1"/>
</dbReference>
<gene>
    <name evidence="3" type="ORF">ROR02_07310</name>
</gene>
<keyword evidence="1" id="KW-0378">Hydrolase</keyword>
<accession>A0A512H5E9</accession>
<comment type="caution">
    <text evidence="3">The sequence shown here is derived from an EMBL/GenBank/DDBJ whole genome shotgun (WGS) entry which is preliminary data.</text>
</comment>
<dbReference type="SUPFAM" id="SSF52096">
    <property type="entry name" value="ClpP/crotonase"/>
    <property type="match status" value="1"/>
</dbReference>
<organism evidence="3 4">
    <name type="scientific">Pararhodospirillum oryzae</name>
    <dbReference type="NCBI Taxonomy" id="478448"/>
    <lineage>
        <taxon>Bacteria</taxon>
        <taxon>Pseudomonadati</taxon>
        <taxon>Pseudomonadota</taxon>
        <taxon>Alphaproteobacteria</taxon>
        <taxon>Rhodospirillales</taxon>
        <taxon>Rhodospirillaceae</taxon>
        <taxon>Pararhodospirillum</taxon>
    </lineage>
</organism>
<dbReference type="InterPro" id="IPR045004">
    <property type="entry name" value="ECH_dom"/>
</dbReference>
<protein>
    <submittedName>
        <fullName evidence="3">Enoyl-CoA hydratase</fullName>
    </submittedName>
</protein>
<dbReference type="PANTHER" id="PTHR43176:SF5">
    <property type="entry name" value="3-HYDROXYISOBUTYRYL-COA HYDROLASE-LIKE PROTEIN 4, MITOCHONDRIAL"/>
    <property type="match status" value="1"/>
</dbReference>
<dbReference type="Gene3D" id="3.90.226.10">
    <property type="entry name" value="2-enoyl-CoA Hydratase, Chain A, domain 1"/>
    <property type="match status" value="1"/>
</dbReference>
<feature type="domain" description="Enoyl-CoA hydratase/isomerase" evidence="2">
    <location>
        <begin position="15"/>
        <end position="336"/>
    </location>
</feature>
<dbReference type="FunFam" id="3.90.226.10:FF:000026">
    <property type="entry name" value="3-hydroxyisobutyryl-CoA hydrolase, mitochondrial"/>
    <property type="match status" value="1"/>
</dbReference>
<dbReference type="OrthoDB" id="9790967at2"/>
<dbReference type="AlphaFoldDB" id="A0A512H5E9"/>
<evidence type="ECO:0000259" key="2">
    <source>
        <dbReference type="Pfam" id="PF16113"/>
    </source>
</evidence>
<evidence type="ECO:0000313" key="4">
    <source>
        <dbReference type="Proteomes" id="UP000321567"/>
    </source>
</evidence>
<dbReference type="Proteomes" id="UP000321567">
    <property type="component" value="Unassembled WGS sequence"/>
</dbReference>
<proteinExistence type="predicted"/>
<dbReference type="InterPro" id="IPR032259">
    <property type="entry name" value="HIBYL-CoA-H"/>
</dbReference>
<dbReference type="Pfam" id="PF16113">
    <property type="entry name" value="ECH_2"/>
    <property type="match status" value="1"/>
</dbReference>
<keyword evidence="4" id="KW-1185">Reference proteome</keyword>
<sequence>MSYDEILFSVADGVAVVTLNRPRALNALTLDKIRHLDPALRVWADDSDVRLVIIEGTGERAFCAGGDVRAMAQAAGQGRFADNETFFAEEYRLNRLIKTYPKPFVALIDGITMGGGVGVSVHGRFRVATERTQVAMPETGIGMLPDVGGTWILPRCPGEVGTWMALTGARQGAADALAAGLATHYVPSERLPELKAALCAPGADPEAVLARFHADPGPASWPARQALIDRCFAGDDAETILEALAAEGDPWAAEARATVLTKSPLSTRVTLRALREGATLDFDGCLRQEYRLASRLTRLPDFAEGVRAVLIDKDNQPRWSPATLDGVDPDAVEALFAPGPEPDLNLGPRL</sequence>
<dbReference type="RefSeq" id="WP_147162654.1">
    <property type="nucleotide sequence ID" value="NZ_BJZO01000012.1"/>
</dbReference>